<evidence type="ECO:0000313" key="3">
    <source>
        <dbReference type="EMBL" id="MCW6034861.1"/>
    </source>
</evidence>
<organism evidence="3 4">
    <name type="scientific">Spirulina subsalsa FACHB-351</name>
    <dbReference type="NCBI Taxonomy" id="234711"/>
    <lineage>
        <taxon>Bacteria</taxon>
        <taxon>Bacillati</taxon>
        <taxon>Cyanobacteriota</taxon>
        <taxon>Cyanophyceae</taxon>
        <taxon>Spirulinales</taxon>
        <taxon>Spirulinaceae</taxon>
        <taxon>Spirulina</taxon>
    </lineage>
</organism>
<keyword evidence="2" id="KW-0812">Transmembrane</keyword>
<dbReference type="InterPro" id="IPR052534">
    <property type="entry name" value="Extracell_DNA_Util/SecSys_Comp"/>
</dbReference>
<sequence length="269" mass="28856">MYSLDINFLKDRAAIPTGGGSGFVQAKTPKRQIAKEELIPLGIGGGIAVLCLGLVGAAYFWIDYETTRTQNTLSGLQADISQLEQIETQIAQLEAQLTVAQEQTRGLAGVFAHIIPPSAILQSVRDVTPSSLKISAIETITPQDTGQEVEGGGRPMPILRISGVADSYDNVNIFLLNLKESPLFNGESARITEAELVDDPHKPEPAEGVTIEVGDALDDIKVVRYSLEIAMQDVSEIPTAELIAYYGNRGAAGSVIRLQALKNKGILEE</sequence>
<accession>A0ABT3L052</accession>
<keyword evidence="2" id="KW-1133">Transmembrane helix</keyword>
<dbReference type="PANTHER" id="PTHR40278">
    <property type="entry name" value="DNA UTILIZATION PROTEIN HOFN"/>
    <property type="match status" value="1"/>
</dbReference>
<dbReference type="EMBL" id="JAIHOM010000003">
    <property type="protein sequence ID" value="MCW6034861.1"/>
    <property type="molecule type" value="Genomic_DNA"/>
</dbReference>
<feature type="coiled-coil region" evidence="1">
    <location>
        <begin position="76"/>
        <end position="103"/>
    </location>
</feature>
<evidence type="ECO:0000313" key="4">
    <source>
        <dbReference type="Proteomes" id="UP001526426"/>
    </source>
</evidence>
<dbReference type="Proteomes" id="UP001526426">
    <property type="component" value="Unassembled WGS sequence"/>
</dbReference>
<evidence type="ECO:0000256" key="2">
    <source>
        <dbReference type="SAM" id="Phobius"/>
    </source>
</evidence>
<name>A0ABT3L052_9CYAN</name>
<dbReference type="PANTHER" id="PTHR40278:SF1">
    <property type="entry name" value="DNA UTILIZATION PROTEIN HOFN"/>
    <property type="match status" value="1"/>
</dbReference>
<reference evidence="3 4" key="1">
    <citation type="submission" date="2021-08" db="EMBL/GenBank/DDBJ databases">
        <title>Draft genome sequence of Spirulina subsalsa with high tolerance to salinity and hype-accumulation of phycocyanin.</title>
        <authorList>
            <person name="Pei H."/>
            <person name="Jiang L."/>
        </authorList>
    </citation>
    <scope>NUCLEOTIDE SEQUENCE [LARGE SCALE GENOMIC DNA]</scope>
    <source>
        <strain evidence="3 4">FACHB-351</strain>
    </source>
</reference>
<feature type="transmembrane region" description="Helical" evidence="2">
    <location>
        <begin position="38"/>
        <end position="62"/>
    </location>
</feature>
<evidence type="ECO:0000256" key="1">
    <source>
        <dbReference type="SAM" id="Coils"/>
    </source>
</evidence>
<protein>
    <submittedName>
        <fullName evidence="3">PilN domain-containing protein</fullName>
    </submittedName>
</protein>
<keyword evidence="4" id="KW-1185">Reference proteome</keyword>
<keyword evidence="2" id="KW-0472">Membrane</keyword>
<dbReference type="InterPro" id="IPR007813">
    <property type="entry name" value="PilN"/>
</dbReference>
<comment type="caution">
    <text evidence="3">The sequence shown here is derived from an EMBL/GenBank/DDBJ whole genome shotgun (WGS) entry which is preliminary data.</text>
</comment>
<dbReference type="RefSeq" id="WP_265262516.1">
    <property type="nucleotide sequence ID" value="NZ_JAIHOM010000003.1"/>
</dbReference>
<dbReference type="Pfam" id="PF05137">
    <property type="entry name" value="PilN"/>
    <property type="match status" value="1"/>
</dbReference>
<keyword evidence="1" id="KW-0175">Coiled coil</keyword>
<proteinExistence type="predicted"/>
<gene>
    <name evidence="3" type="ORF">K4A83_01035</name>
</gene>